<gene>
    <name evidence="3" type="ORF">CEPIT_LOCUS8874</name>
</gene>
<dbReference type="PANTHER" id="PTHR12161">
    <property type="entry name" value="IST1 FAMILY MEMBER"/>
    <property type="match status" value="1"/>
</dbReference>
<dbReference type="Pfam" id="PF03398">
    <property type="entry name" value="Ist1"/>
    <property type="match status" value="1"/>
</dbReference>
<evidence type="ECO:0000313" key="3">
    <source>
        <dbReference type="EMBL" id="CAH9084384.1"/>
    </source>
</evidence>
<comment type="caution">
    <text evidence="3">The sequence shown here is derived from an EMBL/GenBank/DDBJ whole genome shotgun (WGS) entry which is preliminary data.</text>
</comment>
<keyword evidence="4" id="KW-1185">Reference proteome</keyword>
<evidence type="ECO:0008006" key="5">
    <source>
        <dbReference type="Google" id="ProtNLM"/>
    </source>
</evidence>
<protein>
    <recommendedName>
        <fullName evidence="5">IST1-like protein</fullName>
    </recommendedName>
</protein>
<feature type="compositionally biased region" description="Basic and acidic residues" evidence="2">
    <location>
        <begin position="447"/>
        <end position="460"/>
    </location>
</feature>
<dbReference type="EMBL" id="CAMAPF010000046">
    <property type="protein sequence ID" value="CAH9084384.1"/>
    <property type="molecule type" value="Genomic_DNA"/>
</dbReference>
<evidence type="ECO:0000313" key="4">
    <source>
        <dbReference type="Proteomes" id="UP001152523"/>
    </source>
</evidence>
<dbReference type="GO" id="GO:0015031">
    <property type="term" value="P:protein transport"/>
    <property type="evidence" value="ECO:0007669"/>
    <property type="project" value="InterPro"/>
</dbReference>
<dbReference type="PANTHER" id="PTHR12161:SF14">
    <property type="entry name" value="REGULATOR OF VPS4 ACTIVITY IN THE MVB PATHWAY PROTEIN"/>
    <property type="match status" value="1"/>
</dbReference>
<sequence length="526" mass="59530">MLDGILGRGFSSKCKSLMKGTTSRIELARRRAEAKQRFLKEDLVKLLTNGLDVNAYGRTEEFMAGERILSCYGYIELSCEYIMKQLSNMQKQSDCPEECREAVASLMFAAARFSDLPELRDIRDLILEKYGSGLECFVNQKFVEQLSSKTPAMEKRIQLLQDIASEFQIRWDSAGLQQRMAYAEGKPNKIEPSHSPGNYNQGNQKGIVSKTIAKNVLSVGKPEASKDNQIKTQGRDINGKQDVHSFGKKERVNEFKQVANKERSHSASEKNDIPAHKMEKYDNSHQRRRGTNGVYSEHEKTERENIKYGDVSEKKKAISTKELLDEENNNNNNSLKSHCGYGRPPPYVKSKDKTSRGSEHSESNGYLIGVSSHGKESEHTKVASKDEIPLHKPKSVRSSRPKSVGDHDGKPHRHRDEEEVMIDKLLLHYSRKPSDYDIDKLRKKPSHQRDVDNNTHKTPQEMKSGGAPPHPTRSISLPHEQASPSETPKVYARANSFQPDHQARHVHPKLPDYEDLAARFAALRGG</sequence>
<dbReference type="AlphaFoldDB" id="A0AAV0CWF5"/>
<feature type="region of interest" description="Disordered" evidence="2">
    <location>
        <begin position="219"/>
        <end position="308"/>
    </location>
</feature>
<dbReference type="Gene3D" id="1.20.1260.60">
    <property type="entry name" value="Vacuolar protein sorting-associated protein Ist1"/>
    <property type="match status" value="1"/>
</dbReference>
<feature type="compositionally biased region" description="Basic and acidic residues" evidence="2">
    <location>
        <begin position="349"/>
        <end position="362"/>
    </location>
</feature>
<dbReference type="Proteomes" id="UP001152523">
    <property type="component" value="Unassembled WGS sequence"/>
</dbReference>
<feature type="region of interest" description="Disordered" evidence="2">
    <location>
        <begin position="323"/>
        <end position="418"/>
    </location>
</feature>
<dbReference type="InterPro" id="IPR005061">
    <property type="entry name" value="Ist1"/>
</dbReference>
<evidence type="ECO:0000256" key="1">
    <source>
        <dbReference type="ARBA" id="ARBA00005536"/>
    </source>
</evidence>
<comment type="similarity">
    <text evidence="1">Belongs to the IST1 family.</text>
</comment>
<proteinExistence type="inferred from homology"/>
<feature type="compositionally biased region" description="Basic residues" evidence="2">
    <location>
        <begin position="391"/>
        <end position="400"/>
    </location>
</feature>
<dbReference type="InterPro" id="IPR042277">
    <property type="entry name" value="IST1-like"/>
</dbReference>
<name>A0AAV0CWF5_9ASTE</name>
<reference evidence="3" key="1">
    <citation type="submission" date="2022-07" db="EMBL/GenBank/DDBJ databases">
        <authorList>
            <person name="Macas J."/>
            <person name="Novak P."/>
            <person name="Neumann P."/>
        </authorList>
    </citation>
    <scope>NUCLEOTIDE SEQUENCE</scope>
</reference>
<dbReference type="FunFam" id="1.20.1260.60:FF:000002">
    <property type="entry name" value="Vacuolar protein sorting-associated protein IST1"/>
    <property type="match status" value="1"/>
</dbReference>
<organism evidence="3 4">
    <name type="scientific">Cuscuta epithymum</name>
    <dbReference type="NCBI Taxonomy" id="186058"/>
    <lineage>
        <taxon>Eukaryota</taxon>
        <taxon>Viridiplantae</taxon>
        <taxon>Streptophyta</taxon>
        <taxon>Embryophyta</taxon>
        <taxon>Tracheophyta</taxon>
        <taxon>Spermatophyta</taxon>
        <taxon>Magnoliopsida</taxon>
        <taxon>eudicotyledons</taxon>
        <taxon>Gunneridae</taxon>
        <taxon>Pentapetalae</taxon>
        <taxon>asterids</taxon>
        <taxon>lamiids</taxon>
        <taxon>Solanales</taxon>
        <taxon>Convolvulaceae</taxon>
        <taxon>Cuscuteae</taxon>
        <taxon>Cuscuta</taxon>
        <taxon>Cuscuta subgen. Cuscuta</taxon>
    </lineage>
</organism>
<feature type="region of interest" description="Disordered" evidence="2">
    <location>
        <begin position="436"/>
        <end position="490"/>
    </location>
</feature>
<feature type="compositionally biased region" description="Basic and acidic residues" evidence="2">
    <location>
        <begin position="403"/>
        <end position="418"/>
    </location>
</feature>
<evidence type="ECO:0000256" key="2">
    <source>
        <dbReference type="SAM" id="MobiDB-lite"/>
    </source>
</evidence>
<feature type="compositionally biased region" description="Basic and acidic residues" evidence="2">
    <location>
        <begin position="296"/>
        <end position="308"/>
    </location>
</feature>
<feature type="compositionally biased region" description="Basic and acidic residues" evidence="2">
    <location>
        <begin position="373"/>
        <end position="390"/>
    </location>
</feature>
<accession>A0AAV0CWF5</accession>
<feature type="compositionally biased region" description="Basic and acidic residues" evidence="2">
    <location>
        <begin position="223"/>
        <end position="285"/>
    </location>
</feature>